<dbReference type="EMBL" id="CZBI01000003">
    <property type="protein sequence ID" value="CUQ09937.1"/>
    <property type="molecule type" value="Genomic_DNA"/>
</dbReference>
<dbReference type="InterPro" id="IPR013320">
    <property type="entry name" value="ConA-like_dom_sf"/>
</dbReference>
<keyword evidence="2" id="KW-0732">Signal</keyword>
<dbReference type="SUPFAM" id="SSF49899">
    <property type="entry name" value="Concanavalin A-like lectins/glucanases"/>
    <property type="match status" value="1"/>
</dbReference>
<accession>A0A174TPJ9</accession>
<dbReference type="Gene3D" id="2.60.120.200">
    <property type="match status" value="1"/>
</dbReference>
<feature type="signal peptide" evidence="2">
    <location>
        <begin position="1"/>
        <end position="19"/>
    </location>
</feature>
<evidence type="ECO:0000256" key="1">
    <source>
        <dbReference type="ARBA" id="ARBA00006865"/>
    </source>
</evidence>
<feature type="chain" id="PRO_5008034073" description="GH16 domain-containing protein" evidence="2">
    <location>
        <begin position="20"/>
        <end position="227"/>
    </location>
</feature>
<name>A0A174TPJ9_BACT4</name>
<dbReference type="GO" id="GO:0005975">
    <property type="term" value="P:carbohydrate metabolic process"/>
    <property type="evidence" value="ECO:0007669"/>
    <property type="project" value="InterPro"/>
</dbReference>
<reference evidence="4 5" key="1">
    <citation type="submission" date="2015-09" db="EMBL/GenBank/DDBJ databases">
        <authorList>
            <consortium name="Pathogen Informatics"/>
        </authorList>
    </citation>
    <scope>NUCLEOTIDE SEQUENCE [LARGE SCALE GENOMIC DNA]</scope>
    <source>
        <strain evidence="4 5">2789STDY5834945</strain>
    </source>
</reference>
<evidence type="ECO:0000256" key="2">
    <source>
        <dbReference type="SAM" id="SignalP"/>
    </source>
</evidence>
<sequence length="227" mass="26578">MKKNLLLFLLILCGGSLCAQVPPMKAEWDFNTLEGWTYCHQDNNPERQCEIKKGKLKIWTRKGSTDRKKMRTNTRIYTTGRYIWRTYVPKMNQGDQVSVGSWLYCDDKHEIDFEVGPGNEHIRKQLNAGKKDMVVYMTTQGNPYHTTPMLIRPGWHIFEIDITLVNGCYQVEWLIDGKSQNVVQQTYGKEIAFYIYCSVENLKFLGTHPTTCDNYGLFDYVKYSYHE</sequence>
<dbReference type="AlphaFoldDB" id="A0A174TPJ9"/>
<dbReference type="RefSeq" id="WP_081030481.1">
    <property type="nucleotide sequence ID" value="NZ_CZBI01000003.1"/>
</dbReference>
<gene>
    <name evidence="4" type="ORF">ERS852557_02718</name>
</gene>
<dbReference type="PROSITE" id="PS51762">
    <property type="entry name" value="GH16_2"/>
    <property type="match status" value="1"/>
</dbReference>
<comment type="similarity">
    <text evidence="1">Belongs to the glycosyl hydrolase 16 family.</text>
</comment>
<proteinExistence type="inferred from homology"/>
<feature type="domain" description="GH16" evidence="3">
    <location>
        <begin position="26"/>
        <end position="227"/>
    </location>
</feature>
<evidence type="ECO:0000313" key="4">
    <source>
        <dbReference type="EMBL" id="CUQ09937.1"/>
    </source>
</evidence>
<dbReference type="InterPro" id="IPR000757">
    <property type="entry name" value="Beta-glucanase-like"/>
</dbReference>
<organism evidence="4 5">
    <name type="scientific">Bacteroides thetaiotaomicron</name>
    <dbReference type="NCBI Taxonomy" id="818"/>
    <lineage>
        <taxon>Bacteria</taxon>
        <taxon>Pseudomonadati</taxon>
        <taxon>Bacteroidota</taxon>
        <taxon>Bacteroidia</taxon>
        <taxon>Bacteroidales</taxon>
        <taxon>Bacteroidaceae</taxon>
        <taxon>Bacteroides</taxon>
    </lineage>
</organism>
<evidence type="ECO:0000259" key="3">
    <source>
        <dbReference type="PROSITE" id="PS51762"/>
    </source>
</evidence>
<evidence type="ECO:0000313" key="5">
    <source>
        <dbReference type="Proteomes" id="UP000095541"/>
    </source>
</evidence>
<protein>
    <recommendedName>
        <fullName evidence="3">GH16 domain-containing protein</fullName>
    </recommendedName>
</protein>
<dbReference type="Proteomes" id="UP000095541">
    <property type="component" value="Unassembled WGS sequence"/>
</dbReference>
<dbReference type="GO" id="GO:0004553">
    <property type="term" value="F:hydrolase activity, hydrolyzing O-glycosyl compounds"/>
    <property type="evidence" value="ECO:0007669"/>
    <property type="project" value="InterPro"/>
</dbReference>